<keyword evidence="2" id="KW-1185">Reference proteome</keyword>
<proteinExistence type="predicted"/>
<gene>
    <name evidence="1" type="ORF">FH972_026354</name>
</gene>
<reference evidence="1 2" key="1">
    <citation type="submission" date="2019-06" db="EMBL/GenBank/DDBJ databases">
        <title>A chromosomal-level reference genome of Carpinus fangiana (Coryloideae, Betulaceae).</title>
        <authorList>
            <person name="Yang X."/>
            <person name="Wang Z."/>
            <person name="Zhang L."/>
            <person name="Hao G."/>
            <person name="Liu J."/>
            <person name="Yang Y."/>
        </authorList>
    </citation>
    <scope>NUCLEOTIDE SEQUENCE [LARGE SCALE GENOMIC DNA]</scope>
    <source>
        <strain evidence="1">Cfa_2016G</strain>
        <tissue evidence="1">Leaf</tissue>
    </source>
</reference>
<name>A0A5N6L3S4_9ROSI</name>
<comment type="caution">
    <text evidence="1">The sequence shown here is derived from an EMBL/GenBank/DDBJ whole genome shotgun (WGS) entry which is preliminary data.</text>
</comment>
<dbReference type="AlphaFoldDB" id="A0A5N6L3S4"/>
<evidence type="ECO:0000313" key="2">
    <source>
        <dbReference type="Proteomes" id="UP000327013"/>
    </source>
</evidence>
<sequence>MAATAAPLASNQGARVRRLLVLQAFPVDIQVVGPLIFPALWPLPGMPCPLEYSTAGKTLETHPDSIVSSASLGLHVPLLLQQQRHVPVRPASVSILPSETSQPAGLVAVDIAKMVNIPGCCSLPSGHGAIMATCACAALGLSALGAYSCLCSISVSPSFSSRVFGGAPRVTDSALTVGRAGPRPLPINQSCPAFPSEAARVDPERLHLRFSPSCCCLMTLGLAFDTPALTSFRRCLT</sequence>
<organism evidence="1 2">
    <name type="scientific">Carpinus fangiana</name>
    <dbReference type="NCBI Taxonomy" id="176857"/>
    <lineage>
        <taxon>Eukaryota</taxon>
        <taxon>Viridiplantae</taxon>
        <taxon>Streptophyta</taxon>
        <taxon>Embryophyta</taxon>
        <taxon>Tracheophyta</taxon>
        <taxon>Spermatophyta</taxon>
        <taxon>Magnoliopsida</taxon>
        <taxon>eudicotyledons</taxon>
        <taxon>Gunneridae</taxon>
        <taxon>Pentapetalae</taxon>
        <taxon>rosids</taxon>
        <taxon>fabids</taxon>
        <taxon>Fagales</taxon>
        <taxon>Betulaceae</taxon>
        <taxon>Carpinus</taxon>
    </lineage>
</organism>
<dbReference type="Proteomes" id="UP000327013">
    <property type="component" value="Unassembled WGS sequence"/>
</dbReference>
<protein>
    <submittedName>
        <fullName evidence="1">Uncharacterized protein</fullName>
    </submittedName>
</protein>
<dbReference type="EMBL" id="VIBQ01000089">
    <property type="protein sequence ID" value="KAB8698104.1"/>
    <property type="molecule type" value="Genomic_DNA"/>
</dbReference>
<evidence type="ECO:0000313" key="1">
    <source>
        <dbReference type="EMBL" id="KAB8698104.1"/>
    </source>
</evidence>
<accession>A0A5N6L3S4</accession>